<dbReference type="FunFam" id="3.40.50.300:FF:000063">
    <property type="entry name" value="dynein heavy chain 6, axonemal"/>
    <property type="match status" value="1"/>
</dbReference>
<keyword evidence="10" id="KW-0969">Cilium</keyword>
<evidence type="ECO:0000259" key="15">
    <source>
        <dbReference type="SMART" id="SM00382"/>
    </source>
</evidence>
<dbReference type="InterPro" id="IPR043160">
    <property type="entry name" value="Dynein_C_barrel"/>
</dbReference>
<dbReference type="GO" id="GO:0007018">
    <property type="term" value="P:microtubule-based movement"/>
    <property type="evidence" value="ECO:0007669"/>
    <property type="project" value="InterPro"/>
</dbReference>
<evidence type="ECO:0000256" key="4">
    <source>
        <dbReference type="ARBA" id="ARBA00022701"/>
    </source>
</evidence>
<keyword evidence="13" id="KW-0966">Cell projection</keyword>
<dbReference type="FunFam" id="3.40.50.300:FF:002141">
    <property type="entry name" value="Dynein heavy chain"/>
    <property type="match status" value="1"/>
</dbReference>
<sequence>MADEFCYLNKCSNPYDFKIVEFDKRNTHEYMTISARGVTHFVNDEAVFKTIQEWERESQMFYKLLEIEFFKQYKKWKNFSLWKKLMRRNMMRECSYVLSQQLFIVDRNLQPALLEIRNLCLESQEFSYVDLSMGPPQKYEEFKKSQENFRISSTDFKLEKLENNIKDIILNNCSKSLEVFKEENRIPSMETKQDESKFKQKTPLLVGDETGKEMPFTQEATIRTYYKRLNKFVRLVDYIAVDSKIKMINNSTHAVIKHVNELNDNCQEGYQNLSSMIIIDASHIGPELQFTPNRDVFRRIFEEIVINDISNKIEEITSENADIQELLLLIDEHKIRLPDVYKQKVKEAQQQMQTLRQKVSDAQASSDQNSKKFQKQLEQMVPGIQEEVKELELVLQKVDYAKLEAPIDQTCEQIEQLWMGRKDWKNSIQKWEDIQFGEINIEEISQTVEKLSKTSNQCAKELETNDVSRVFKQEIEDFKIFLSLLGSLKDPALTEEPWEEIRQLILENGKLPKEEGIPFCDLKDPKYNLGNNEDLIAKMDDTLLVVNNILASRFKNMAKEVKIFNNADTSWKRLMKTARDYPNVKKWAEDYQARQYLNTLKNNNKTFEVIQKALDELLEKKREVFQRFFFLSNDELLEILSQAKNLKSVVQNLRKCFENIVKLDFDQSDCVLAMISAEGERVALKNYQARGEEVEGWFKDLEESMKYSLKAVIRSALIKYEDDDTQRSQWVLNFPSQVVLVLDAIYWTKITEENYLSPDADGDLFDWLEGNISQLEELTELIRGDLTDLQRKTLSALAVQDVHYRDIIEELAQIGVESMDEFKWQQQLRLYIEDDSIFCRQVNAKLPYGYEYIGAQPRLVITPLTDRCWMTITGALGIKLGAAPAGPAGTGKTESCKDLAKALGKYCIVFNCSDQINVKMMEKLFMGLCYTGSWTCLDEFNRIDIEVLSVIAQQVLTIREAHLRISQLQLNDRSFNFFGKNITLGLTADMGIFTTMNPGYAGRTELPDNLKILFRPVAMMVPDYTLIAEIMLFAEGFSNAKDLSRKMTKLYQLSSEQLSQQDHYDFGMRAVKSVLVMAGALKRAEPEITEDIVLIRAMRDSNVPKFLSHDIPLFNAIVQDLFPGTNIPAMQNERLEEAIRLRIQYDQLNQIPTFIEKVLQFHETLKVRFGVMVIGPTMGGKSKCIEILRQAYMHLNEQIRSNTPNNINTHPDFQNILISTLNPKSISMEELYGEFDPLSQAWNDGLASTIIREYVNIENSDKKWVVFDGPVDALWIENMNSVLDDSMTLCLSNGERIKLKPQMKMLFEVQDLAVASPATVSRCGMVYIDSDVVGYEATVDSCFQKEIYPLIKQNEQNKENLKLNFNMYFKKTLSYIKKKKFKYTIQIVDTNLAISVCRNIKLILSLDPYKDHIMQENAKKAIEKLIFWSIIWGIGGCISSSSIKDFQNGLVEIFSTDVIPRGSVFDYYFTLSKSEGEFISWSEIIPEFEYFADSSYFSLVVPTTDTVCYSWFLEKSITLLQPVFITGMTGTGKTIIINSTLNQMKEQNLISTCEMTFSAKTSAKATQGQIENKLQTQRKNKKTVLMPPPGRSLVIFVDDINMPSVEVYGAQPPIELLRQFQDYKGVYDRKNLFWKEIEQTVLIIAAAPPGGGRSSLTERFTRHFTIMTVPDNQTASLTHIFSSIFKGFLQVKKFKKEIIELGENEGVVNATLNMYQYISEQLLPTPSKQHYIFNLRDVSKVFQGILNAKPNIIVSVENLAKLWIHECARVFHDRLINEQDRQWFMENACKQVIMNFKLDWKKEQVFNGEVPLIFSDFLKKGLDREDRNYEEVKDFQKLTKIIEDYMLEDTKISLVLFRDAVEHMSRIARVLSLQRGHFMLVGVGGSGKKSVTTVAAALAGCELMSIEPKKVYGKKEFKEDLLKMMKRAGIQNRQVVFLFADTQILQEGFLEDVNNLLNSGEVPNMLLKDEIEEINNALAQDANELKRSDTYQLFVERVRSQLHIVLAMSPIGNALRVRMRMFPSIVNCCTIDWLNPWPEEALNTVAVMFLENLEVEGLTKEKKKQLAKCCVFVHQSVEEEAQLFFKNLRRRVYITPKSYIDLIEGYKELLKNKQESLDTQKNKLSSGLYKLKEANDIIKELKEKLTELQPVLQKKTIEQDELIKKLEIDSFEANKVRVVVKEEEAQVNDKAQEIREMKNEADKVLQAALPMLQAANEALNILDRKVISEIKANNNPNELVLFTLQCVACLFDEKQDWDGIKKLLADPNLVSKMKNLDVYNITPKVEKNIKAKIASNENFNPTKLATVQAAAKAICEWVIAVANFTEVNKLIQAKKSVVDKMNVELDKANKELAIKQGELMKVEEKVGKLEREYNENKQEKDRLDQDIQKTADRLVRAEELTVGLADEQVRWKETVESLGGQIKLLLADVFVASASVTYYGPFTGTYRENLVQKWLEKCQAEQIQTSENYSLDQVFGEPVEIRNWNAKGLPSDSVSVNNGILVHTCRSFPLLIDPQLQASRWIKNLQQQNNMFCLKMNDEKLFQTLEQCVRMGQPLMIEDMEETLEATLEPLLMKQFTYVNRRKILKIGDSDVEYDKNFKLYIQTKIPNPNFLPEIFIRVTVINFTVTELGLEEQLLGDVVKKEMPEVEQVKNELIISIAEGKTQLKKNEDKILELLTSSKGMILDDVELIENLKLSKKTSEIVKENITEAEVKKIEIDIARSQYKTVAQRGSILYFVIADLALIDPMYQFSLAYFSRLFSLIIENSEKANDINVRVDILIKTITQTIFLNVCRGLFNDHKRIFSFMVSSTIQIRSGIISKQEWQVFCRGPPILKDKLPPAPNNMNISNKTWSKVVAISSLQVFSVLLQAFKDQPKDWETWIQSNEPFLQQLPSKFKTELTPFQKLLLVRILREEKTQYTMSYYVESSLGKKFSSNSAAVMEEVYKDTDYKTPLIFILSQGADPLLNLLRFSKDMKMPQDKLQIISLGQGQGPIAQKAIEIGLKTGGWVILQNCHLGKSFMQKLEELIANIISPPQNNEKQEQQQEFNSDFRLFLTSMPCDYFPVSILQNSIKLTNEPPKGIKSNIFKTYSEISEERFESCSKIGHWKKLLFSLSFFHAIVQERRKFGPLGWNIRYEFNDSDLDTATTILKDMLEANEEIPWDALRYVIGQITYGGRVTDDWDRRTLMSILNNYVNEDVLKDKFNFSESGIYYSPKMGDLQYYRNIIENFPLFESPEVFGMHENANIAFQLKESRIALDTIAGIQPRESTSSGDEGEKSADKLLEEMCIMFEEKLPPLLKKDTPSLGLKKNEQIDSLIVCLNQECERFNKLLNVIKFCLQNLQKAIKGEVVMSAELDKASQSLINNQVPDMWKGKSYPSLKNLSSWFDDLIKRTDFFRNWLLADNYPKTFWLPAFFFPQGFLTSILQNYARQNKIAIDCLNFQFKYSKYIESEQIMDKSQNGAFIYGLFIEGCQFDVSKGCLEDSAPGVMYTQVPIIEFVPQENYKSKHEDYKMPVYKTLLRAGTLSTTGHSTNFIIGIDTPTKKKPEYWILKGAALACALND</sequence>
<reference evidence="16 17" key="1">
    <citation type="submission" date="2011-07" db="EMBL/GenBank/DDBJ databases">
        <authorList>
            <person name="Coyne R."/>
            <person name="Brami D."/>
            <person name="Johnson J."/>
            <person name="Hostetler J."/>
            <person name="Hannick L."/>
            <person name="Clark T."/>
            <person name="Cassidy-Hanley D."/>
            <person name="Inman J."/>
        </authorList>
    </citation>
    <scope>NUCLEOTIDE SEQUENCE [LARGE SCALE GENOMIC DNA]</scope>
    <source>
        <strain evidence="16 17">G5</strain>
    </source>
</reference>
<dbReference type="InterPro" id="IPR043157">
    <property type="entry name" value="Dynein_AAA1S"/>
</dbReference>
<dbReference type="InterPro" id="IPR035706">
    <property type="entry name" value="AAA_9"/>
</dbReference>
<dbReference type="InterPro" id="IPR041466">
    <property type="entry name" value="Dynein_AAA5_ext"/>
</dbReference>
<dbReference type="RefSeq" id="XP_004031406.1">
    <property type="nucleotide sequence ID" value="XM_004031358.1"/>
</dbReference>
<evidence type="ECO:0000256" key="5">
    <source>
        <dbReference type="ARBA" id="ARBA00022737"/>
    </source>
</evidence>
<dbReference type="Proteomes" id="UP000008983">
    <property type="component" value="Unassembled WGS sequence"/>
</dbReference>
<dbReference type="eggNOG" id="KOG3595">
    <property type="taxonomic scope" value="Eukaryota"/>
</dbReference>
<dbReference type="Pfam" id="PF12777">
    <property type="entry name" value="MT"/>
    <property type="match status" value="1"/>
</dbReference>
<dbReference type="InterPro" id="IPR024743">
    <property type="entry name" value="Dynein_HC_stalk"/>
</dbReference>
<organism evidence="16 17">
    <name type="scientific">Ichthyophthirius multifiliis</name>
    <name type="common">White spot disease agent</name>
    <name type="synonym">Ich</name>
    <dbReference type="NCBI Taxonomy" id="5932"/>
    <lineage>
        <taxon>Eukaryota</taxon>
        <taxon>Sar</taxon>
        <taxon>Alveolata</taxon>
        <taxon>Ciliophora</taxon>
        <taxon>Intramacronucleata</taxon>
        <taxon>Oligohymenophorea</taxon>
        <taxon>Hymenostomatida</taxon>
        <taxon>Ophryoglenina</taxon>
        <taxon>Ichthyophthirius</taxon>
    </lineage>
</organism>
<keyword evidence="7" id="KW-0067">ATP-binding</keyword>
<dbReference type="Gene3D" id="3.20.180.20">
    <property type="entry name" value="Dynein heavy chain, N-terminal domain 2"/>
    <property type="match status" value="1"/>
</dbReference>
<evidence type="ECO:0000256" key="9">
    <source>
        <dbReference type="ARBA" id="ARBA00023054"/>
    </source>
</evidence>
<keyword evidence="6" id="KW-0547">Nucleotide-binding</keyword>
<dbReference type="GO" id="GO:0045505">
    <property type="term" value="F:dynein intermediate chain binding"/>
    <property type="evidence" value="ECO:0007669"/>
    <property type="project" value="InterPro"/>
</dbReference>
<dbReference type="InterPro" id="IPR026983">
    <property type="entry name" value="DHC"/>
</dbReference>
<dbReference type="InterPro" id="IPR042228">
    <property type="entry name" value="Dynein_linker_3"/>
</dbReference>
<dbReference type="Pfam" id="PF12774">
    <property type="entry name" value="AAA_6"/>
    <property type="match status" value="1"/>
</dbReference>
<dbReference type="Pfam" id="PF12781">
    <property type="entry name" value="AAA_9"/>
    <property type="match status" value="1"/>
</dbReference>
<dbReference type="Pfam" id="PF12775">
    <property type="entry name" value="AAA_7"/>
    <property type="match status" value="1"/>
</dbReference>
<dbReference type="Pfam" id="PF08393">
    <property type="entry name" value="DHC_N2"/>
    <property type="match status" value="2"/>
</dbReference>
<keyword evidence="9 14" id="KW-0175">Coiled coil</keyword>
<dbReference type="GeneID" id="14906285"/>
<evidence type="ECO:0000256" key="14">
    <source>
        <dbReference type="SAM" id="Coils"/>
    </source>
</evidence>
<dbReference type="Gene3D" id="1.20.58.1120">
    <property type="match status" value="1"/>
</dbReference>
<dbReference type="InterPro" id="IPR042219">
    <property type="entry name" value="AAA_lid_11_sf"/>
</dbReference>
<evidence type="ECO:0000256" key="3">
    <source>
        <dbReference type="ARBA" id="ARBA00022490"/>
    </source>
</evidence>
<evidence type="ECO:0000256" key="6">
    <source>
        <dbReference type="ARBA" id="ARBA00022741"/>
    </source>
</evidence>
<feature type="domain" description="AAA+ ATPase" evidence="15">
    <location>
        <begin position="1874"/>
        <end position="2027"/>
    </location>
</feature>
<evidence type="ECO:0000256" key="13">
    <source>
        <dbReference type="ARBA" id="ARBA00023273"/>
    </source>
</evidence>
<dbReference type="FunFam" id="1.20.58.1120:FF:000001">
    <property type="entry name" value="dynein heavy chain 2, axonemal"/>
    <property type="match status" value="1"/>
</dbReference>
<dbReference type="FunFam" id="3.40.50.300:FF:001145">
    <property type="entry name" value="Putative dynein heavy chain"/>
    <property type="match status" value="1"/>
</dbReference>
<dbReference type="Pfam" id="PF17852">
    <property type="entry name" value="Dynein_AAA_lid"/>
    <property type="match status" value="1"/>
</dbReference>
<evidence type="ECO:0000313" key="17">
    <source>
        <dbReference type="Proteomes" id="UP000008983"/>
    </source>
</evidence>
<dbReference type="FunFam" id="3.20.180.20:FF:000001">
    <property type="entry name" value="Dynein axonemal heavy chain 5"/>
    <property type="match status" value="1"/>
</dbReference>
<feature type="coiled-coil region" evidence="14">
    <location>
        <begin position="2331"/>
        <end position="2400"/>
    </location>
</feature>
<dbReference type="PANTHER" id="PTHR22878">
    <property type="entry name" value="DYNEIN HEAVY CHAIN 6, AXONEMAL-LIKE-RELATED"/>
    <property type="match status" value="1"/>
</dbReference>
<evidence type="ECO:0000256" key="2">
    <source>
        <dbReference type="ARBA" id="ARBA00008887"/>
    </source>
</evidence>
<feature type="domain" description="AAA+ ATPase" evidence="15">
    <location>
        <begin position="1519"/>
        <end position="1671"/>
    </location>
</feature>
<dbReference type="Pfam" id="PF03028">
    <property type="entry name" value="Dynein_heavy"/>
    <property type="match status" value="1"/>
</dbReference>
<evidence type="ECO:0000256" key="10">
    <source>
        <dbReference type="ARBA" id="ARBA00023069"/>
    </source>
</evidence>
<dbReference type="STRING" id="857967.G0QX85"/>
<dbReference type="SUPFAM" id="SSF52540">
    <property type="entry name" value="P-loop containing nucleoside triphosphate hydrolases"/>
    <property type="match status" value="4"/>
</dbReference>
<keyword evidence="17" id="KW-1185">Reference proteome</keyword>
<evidence type="ECO:0000256" key="7">
    <source>
        <dbReference type="ARBA" id="ARBA00022840"/>
    </source>
</evidence>
<name>G0QX85_ICHMU</name>
<comment type="subcellular location">
    <subcellularLocation>
        <location evidence="1">Cytoplasm</location>
        <location evidence="1">Cytoskeleton</location>
        <location evidence="1">Cilium axoneme</location>
    </subcellularLocation>
</comment>
<dbReference type="Gene3D" id="1.10.8.710">
    <property type="match status" value="1"/>
</dbReference>
<keyword evidence="4" id="KW-0493">Microtubule</keyword>
<dbReference type="Gene3D" id="1.10.8.720">
    <property type="entry name" value="Region D6 of dynein motor"/>
    <property type="match status" value="1"/>
</dbReference>
<dbReference type="InterPro" id="IPR041658">
    <property type="entry name" value="AAA_lid_11"/>
</dbReference>
<accession>G0QX85</accession>
<dbReference type="GO" id="GO:0008569">
    <property type="term" value="F:minus-end-directed microtubule motor activity"/>
    <property type="evidence" value="ECO:0007669"/>
    <property type="project" value="InterPro"/>
</dbReference>
<feature type="domain" description="AAA+ ATPase" evidence="15">
    <location>
        <begin position="878"/>
        <end position="1025"/>
    </location>
</feature>
<keyword evidence="3" id="KW-0963">Cytoplasm</keyword>
<dbReference type="GO" id="GO:0051959">
    <property type="term" value="F:dynein light intermediate chain binding"/>
    <property type="evidence" value="ECO:0007669"/>
    <property type="project" value="InterPro"/>
</dbReference>
<dbReference type="SMART" id="SM00382">
    <property type="entry name" value="AAA"/>
    <property type="match status" value="3"/>
</dbReference>
<evidence type="ECO:0000313" key="16">
    <source>
        <dbReference type="EMBL" id="EGR30170.1"/>
    </source>
</evidence>
<dbReference type="InterPro" id="IPR041228">
    <property type="entry name" value="Dynein_C"/>
</dbReference>
<dbReference type="InterPro" id="IPR042222">
    <property type="entry name" value="Dynein_2_N"/>
</dbReference>
<dbReference type="GO" id="GO:0030286">
    <property type="term" value="C:dynein complex"/>
    <property type="evidence" value="ECO:0007669"/>
    <property type="project" value="UniProtKB-KW"/>
</dbReference>
<dbReference type="InterPro" id="IPR024317">
    <property type="entry name" value="Dynein_heavy_chain_D4_dom"/>
</dbReference>
<evidence type="ECO:0000256" key="1">
    <source>
        <dbReference type="ARBA" id="ARBA00004430"/>
    </source>
</evidence>
<dbReference type="InterPro" id="IPR013602">
    <property type="entry name" value="Dynein_heavy_linker"/>
</dbReference>
<dbReference type="Pfam" id="PF18198">
    <property type="entry name" value="AAA_lid_11"/>
    <property type="match status" value="1"/>
</dbReference>
<dbReference type="InterPro" id="IPR035699">
    <property type="entry name" value="AAA_6"/>
</dbReference>
<comment type="similarity">
    <text evidence="2">Belongs to the dynein heavy chain family.</text>
</comment>
<feature type="coiled-coil region" evidence="14">
    <location>
        <begin position="306"/>
        <end position="365"/>
    </location>
</feature>
<protein>
    <recommendedName>
        <fullName evidence="15">AAA+ ATPase domain-containing protein</fullName>
    </recommendedName>
</protein>
<dbReference type="InParanoid" id="G0QX85"/>
<dbReference type="OMA" id="ERESKMF"/>
<dbReference type="Gene3D" id="3.10.490.20">
    <property type="match status" value="1"/>
</dbReference>
<dbReference type="GO" id="GO:0005930">
    <property type="term" value="C:axoneme"/>
    <property type="evidence" value="ECO:0007669"/>
    <property type="project" value="UniProtKB-SubCell"/>
</dbReference>
<dbReference type="FunFam" id="1.10.8.1220:FF:000001">
    <property type="entry name" value="Dynein axonemal heavy chain 5"/>
    <property type="match status" value="1"/>
</dbReference>
<dbReference type="FunFam" id="1.10.8.710:FF:000004">
    <property type="entry name" value="Dynein axonemal heavy chain 6"/>
    <property type="match status" value="1"/>
</dbReference>
<evidence type="ECO:0000256" key="8">
    <source>
        <dbReference type="ARBA" id="ARBA00023017"/>
    </source>
</evidence>
<keyword evidence="12" id="KW-0206">Cytoskeleton</keyword>
<dbReference type="Gene3D" id="1.10.8.1220">
    <property type="match status" value="1"/>
</dbReference>
<dbReference type="Gene3D" id="1.20.140.100">
    <property type="entry name" value="Dynein heavy chain, N-terminal domain 2"/>
    <property type="match status" value="1"/>
</dbReference>
<dbReference type="FunFam" id="3.40.50.300:FF:000362">
    <property type="entry name" value="Dynein, axonemal, heavy chain 6"/>
    <property type="match status" value="1"/>
</dbReference>
<dbReference type="Gene3D" id="1.20.920.30">
    <property type="match status" value="1"/>
</dbReference>
<dbReference type="Gene3D" id="3.40.50.300">
    <property type="entry name" value="P-loop containing nucleotide triphosphate hydrolases"/>
    <property type="match status" value="5"/>
</dbReference>
<dbReference type="InterPro" id="IPR027417">
    <property type="entry name" value="P-loop_NTPase"/>
</dbReference>
<evidence type="ECO:0000256" key="12">
    <source>
        <dbReference type="ARBA" id="ARBA00023212"/>
    </source>
</evidence>
<dbReference type="InterPro" id="IPR041589">
    <property type="entry name" value="DNAH3_AAA_lid_1"/>
</dbReference>
<dbReference type="OrthoDB" id="447173at2759"/>
<proteinExistence type="inferred from homology"/>
<keyword evidence="8" id="KW-0243">Dynein</keyword>
<keyword evidence="11" id="KW-0505">Motor protein</keyword>
<dbReference type="FunFam" id="3.10.490.20:FF:000005">
    <property type="entry name" value="Dynein axonemal heavy chain 6"/>
    <property type="match status" value="1"/>
</dbReference>
<keyword evidence="5" id="KW-0677">Repeat</keyword>
<dbReference type="Pfam" id="PF17857">
    <property type="entry name" value="AAA_lid_1"/>
    <property type="match status" value="1"/>
</dbReference>
<dbReference type="GO" id="GO:0005874">
    <property type="term" value="C:microtubule"/>
    <property type="evidence" value="ECO:0007669"/>
    <property type="project" value="UniProtKB-KW"/>
</dbReference>
<dbReference type="Gene3D" id="1.20.920.20">
    <property type="match status" value="1"/>
</dbReference>
<dbReference type="Pfam" id="PF18199">
    <property type="entry name" value="Dynein_C"/>
    <property type="match status" value="1"/>
</dbReference>
<dbReference type="FunFam" id="1.20.920.20:FF:000001">
    <property type="entry name" value="dynein heavy chain 2, axonemal"/>
    <property type="match status" value="1"/>
</dbReference>
<dbReference type="Pfam" id="PF12780">
    <property type="entry name" value="AAA_8"/>
    <property type="match status" value="1"/>
</dbReference>
<dbReference type="FunFam" id="1.10.8.720:FF:000001">
    <property type="entry name" value="dynein heavy chain 7, axonemal"/>
    <property type="match status" value="1"/>
</dbReference>
<dbReference type="GO" id="GO:0005524">
    <property type="term" value="F:ATP binding"/>
    <property type="evidence" value="ECO:0007669"/>
    <property type="project" value="UniProtKB-KW"/>
</dbReference>
<feature type="coiled-coil region" evidence="14">
    <location>
        <begin position="2180"/>
        <end position="2207"/>
    </location>
</feature>
<gene>
    <name evidence="16" type="ORF">IMG5_139330</name>
</gene>
<evidence type="ECO:0000256" key="11">
    <source>
        <dbReference type="ARBA" id="ARBA00023175"/>
    </source>
</evidence>
<dbReference type="PANTHER" id="PTHR22878:SF68">
    <property type="entry name" value="DYNEIN HEAVY CHAIN 6, AXONEMAL-LIKE"/>
    <property type="match status" value="1"/>
</dbReference>
<dbReference type="EMBL" id="GL984042">
    <property type="protein sequence ID" value="EGR30170.1"/>
    <property type="molecule type" value="Genomic_DNA"/>
</dbReference>
<dbReference type="Gene3D" id="1.20.1270.280">
    <property type="match status" value="1"/>
</dbReference>
<dbReference type="Gene3D" id="6.10.140.1060">
    <property type="match status" value="1"/>
</dbReference>
<dbReference type="Gene3D" id="1.10.472.130">
    <property type="match status" value="1"/>
</dbReference>
<dbReference type="InterPro" id="IPR004273">
    <property type="entry name" value="Dynein_heavy_D6_P-loop"/>
</dbReference>
<dbReference type="FunFam" id="1.20.920.30:FF:000005">
    <property type="entry name" value="Dynein, axonemal, heavy chain 2"/>
    <property type="match status" value="1"/>
</dbReference>
<dbReference type="InterPro" id="IPR003593">
    <property type="entry name" value="AAA+_ATPase"/>
</dbReference>